<keyword evidence="3" id="KW-1185">Reference proteome</keyword>
<feature type="region of interest" description="Disordered" evidence="1">
    <location>
        <begin position="23"/>
        <end position="44"/>
    </location>
</feature>
<comment type="caution">
    <text evidence="2">The sequence shown here is derived from an EMBL/GenBank/DDBJ whole genome shotgun (WGS) entry which is preliminary data.</text>
</comment>
<reference evidence="2 3" key="1">
    <citation type="journal article" date="2021" name="bioRxiv">
        <title>The Gossypium anomalum genome as a resource for cotton improvement and evolutionary analysis of hybrid incompatibility.</title>
        <authorList>
            <person name="Grover C.E."/>
            <person name="Yuan D."/>
            <person name="Arick M.A."/>
            <person name="Miller E.R."/>
            <person name="Hu G."/>
            <person name="Peterson D.G."/>
            <person name="Wendel J.F."/>
            <person name="Udall J.A."/>
        </authorList>
    </citation>
    <scope>NUCLEOTIDE SEQUENCE [LARGE SCALE GENOMIC DNA]</scope>
    <source>
        <strain evidence="2">JFW-Udall</strain>
        <tissue evidence="2">Leaf</tissue>
    </source>
</reference>
<sequence length="117" mass="13017">MANEGIITRFQKKMGYLQQEYLGHPPSVSTTGTSQDKGKGILGDPPIGFSPKEAMIVLPMTDLVCMGTPSRTGSVETPLRLYKGWWSKLEQYFEAEGVLDNAKRRTIMLHLEGKTLD</sequence>
<accession>A0A8J5YYK6</accession>
<proteinExistence type="predicted"/>
<dbReference type="Proteomes" id="UP000701853">
    <property type="component" value="Chromosome 3"/>
</dbReference>
<evidence type="ECO:0000256" key="1">
    <source>
        <dbReference type="SAM" id="MobiDB-lite"/>
    </source>
</evidence>
<name>A0A8J5YYK6_9ROSI</name>
<evidence type="ECO:0000313" key="2">
    <source>
        <dbReference type="EMBL" id="KAG8499083.1"/>
    </source>
</evidence>
<dbReference type="AlphaFoldDB" id="A0A8J5YYK6"/>
<protein>
    <submittedName>
        <fullName evidence="2">Uncharacterized protein</fullName>
    </submittedName>
</protein>
<dbReference type="OrthoDB" id="1002571at2759"/>
<organism evidence="2 3">
    <name type="scientific">Gossypium anomalum</name>
    <dbReference type="NCBI Taxonomy" id="47600"/>
    <lineage>
        <taxon>Eukaryota</taxon>
        <taxon>Viridiplantae</taxon>
        <taxon>Streptophyta</taxon>
        <taxon>Embryophyta</taxon>
        <taxon>Tracheophyta</taxon>
        <taxon>Spermatophyta</taxon>
        <taxon>Magnoliopsida</taxon>
        <taxon>eudicotyledons</taxon>
        <taxon>Gunneridae</taxon>
        <taxon>Pentapetalae</taxon>
        <taxon>rosids</taxon>
        <taxon>malvids</taxon>
        <taxon>Malvales</taxon>
        <taxon>Malvaceae</taxon>
        <taxon>Malvoideae</taxon>
        <taxon>Gossypium</taxon>
    </lineage>
</organism>
<dbReference type="EMBL" id="JAHUZN010000003">
    <property type="protein sequence ID" value="KAG8499083.1"/>
    <property type="molecule type" value="Genomic_DNA"/>
</dbReference>
<gene>
    <name evidence="2" type="ORF">CXB51_005505</name>
</gene>
<evidence type="ECO:0000313" key="3">
    <source>
        <dbReference type="Proteomes" id="UP000701853"/>
    </source>
</evidence>